<accession>A0ABV1N4C6</accession>
<dbReference type="InterPro" id="IPR011108">
    <property type="entry name" value="RMMBL"/>
</dbReference>
<dbReference type="InterPro" id="IPR001279">
    <property type="entry name" value="Metallo-B-lactamas"/>
</dbReference>
<organism evidence="3 4">
    <name type="scientific">Halomonas pelophila</name>
    <dbReference type="NCBI Taxonomy" id="3151122"/>
    <lineage>
        <taxon>Bacteria</taxon>
        <taxon>Pseudomonadati</taxon>
        <taxon>Pseudomonadota</taxon>
        <taxon>Gammaproteobacteria</taxon>
        <taxon>Oceanospirillales</taxon>
        <taxon>Halomonadaceae</taxon>
        <taxon>Halomonas</taxon>
    </lineage>
</organism>
<dbReference type="InterPro" id="IPR036866">
    <property type="entry name" value="RibonucZ/Hydroxyglut_hydro"/>
</dbReference>
<dbReference type="SMART" id="SM00849">
    <property type="entry name" value="Lactamase_B"/>
    <property type="match status" value="1"/>
</dbReference>
<keyword evidence="1" id="KW-0378">Hydrolase</keyword>
<dbReference type="Gene3D" id="3.60.15.10">
    <property type="entry name" value="Ribonuclease Z/Hydroxyacylglutathione hydrolase-like"/>
    <property type="match status" value="2"/>
</dbReference>
<dbReference type="Pfam" id="PF07521">
    <property type="entry name" value="RMMBL"/>
    <property type="match status" value="1"/>
</dbReference>
<dbReference type="Pfam" id="PF00753">
    <property type="entry name" value="Lactamase_B"/>
    <property type="match status" value="1"/>
</dbReference>
<evidence type="ECO:0000259" key="2">
    <source>
        <dbReference type="SMART" id="SM00849"/>
    </source>
</evidence>
<reference evidence="3 4" key="1">
    <citation type="submission" date="2024-05" db="EMBL/GenBank/DDBJ databases">
        <title>Halomonas sp. CS7 16S ribosomal RNA gene Genome sequencing and assembly.</title>
        <authorList>
            <person name="Yook S."/>
        </authorList>
    </citation>
    <scope>NUCLEOTIDE SEQUENCE [LARGE SCALE GENOMIC DNA]</scope>
    <source>
        <strain evidence="3 4">CS7</strain>
    </source>
</reference>
<comment type="caution">
    <text evidence="3">The sequence shown here is derived from an EMBL/GenBank/DDBJ whole genome shotgun (WGS) entry which is preliminary data.</text>
</comment>
<protein>
    <submittedName>
        <fullName evidence="3">MBL fold metallo-hydrolase</fullName>
    </submittedName>
</protein>
<dbReference type="CDD" id="cd16295">
    <property type="entry name" value="TTHA0252-CPSF-like_MBL-fold"/>
    <property type="match status" value="1"/>
</dbReference>
<keyword evidence="4" id="KW-1185">Reference proteome</keyword>
<dbReference type="InterPro" id="IPR022712">
    <property type="entry name" value="Beta_Casp"/>
</dbReference>
<evidence type="ECO:0000313" key="4">
    <source>
        <dbReference type="Proteomes" id="UP001472978"/>
    </source>
</evidence>
<dbReference type="Proteomes" id="UP001472978">
    <property type="component" value="Unassembled WGS sequence"/>
</dbReference>
<proteinExistence type="predicted"/>
<sequence>MLKKEIRFIGPLGKVTGSCSWMRDIDRGWSFLIDCGMQQGERTAEVWNSCEDWPFEPSDLKFIVLTHAHTDHCGLIPELYKRGFEGTVYCTKETRDIATLLLRDAASFPDTAYEEQDVEAIKWHAPGRDGKTRFGNYHPVDTDLFIQFFRSGHILGGTSVKVLWGPKGSGQRSIVFSGDVGPGSEKNEVLPFLRFPMHPTKGTFSVLESTYGNVVRDDADKDPTTRRHRLKALLDEILESNGTLAIPAFAVGRTQDVLFDLHYVVASDPDRYQSIQFLLDGPSAIKMNQITAEALKEVQVISQSGKVRPLWLGKQVFSDLGLQKNNPSHLQCALDICDSTFGMMHDSKGLRVSDGNSTAKQWRGLISVVKNRKVEVENVGSGPHVVVMGSGTGDGGPAATWLPKVLLSQKNIVAMSGYCSSGTIGGKLLELQNVKLEDRAFLSGELIWQKKEHQPQARLEARDIRAKIARLSGYSGHADQADLLNWLFEHHKGHTWQMIGRTVFLQHGEDYARDSLGNAIEEKARDHDLSAEVIKPKDPSKWFDLELDEGFDKDNGDNRVAELEEKIRLFQEEIDRIKS</sequence>
<gene>
    <name evidence="3" type="ORF">ABE957_07895</name>
</gene>
<feature type="domain" description="Metallo-beta-lactamase" evidence="2">
    <location>
        <begin position="16"/>
        <end position="218"/>
    </location>
</feature>
<dbReference type="InterPro" id="IPR050698">
    <property type="entry name" value="MBL"/>
</dbReference>
<evidence type="ECO:0000256" key="1">
    <source>
        <dbReference type="ARBA" id="ARBA00022801"/>
    </source>
</evidence>
<dbReference type="EMBL" id="JBEGCI010000005">
    <property type="protein sequence ID" value="MEQ6888594.1"/>
    <property type="molecule type" value="Genomic_DNA"/>
</dbReference>
<dbReference type="SUPFAM" id="SSF56281">
    <property type="entry name" value="Metallo-hydrolase/oxidoreductase"/>
    <property type="match status" value="1"/>
</dbReference>
<dbReference type="Pfam" id="PF10996">
    <property type="entry name" value="Beta-Casp"/>
    <property type="match status" value="1"/>
</dbReference>
<dbReference type="PANTHER" id="PTHR11203:SF37">
    <property type="entry name" value="INTEGRATOR COMPLEX SUBUNIT 11"/>
    <property type="match status" value="1"/>
</dbReference>
<dbReference type="PANTHER" id="PTHR11203">
    <property type="entry name" value="CLEAVAGE AND POLYADENYLATION SPECIFICITY FACTOR FAMILY MEMBER"/>
    <property type="match status" value="1"/>
</dbReference>
<dbReference type="RefSeq" id="WP_349758125.1">
    <property type="nucleotide sequence ID" value="NZ_JBEGCI010000005.1"/>
</dbReference>
<evidence type="ECO:0000313" key="3">
    <source>
        <dbReference type="EMBL" id="MEQ6888594.1"/>
    </source>
</evidence>
<name>A0ABV1N4C6_9GAMM</name>
<dbReference type="Gene3D" id="3.40.50.10890">
    <property type="match status" value="2"/>
</dbReference>